<protein>
    <submittedName>
        <fullName evidence="1">Uncharacterized protein</fullName>
    </submittedName>
</protein>
<dbReference type="Proteomes" id="UP000557217">
    <property type="component" value="Unassembled WGS sequence"/>
</dbReference>
<proteinExistence type="predicted"/>
<comment type="caution">
    <text evidence="1">The sequence shown here is derived from an EMBL/GenBank/DDBJ whole genome shotgun (WGS) entry which is preliminary data.</text>
</comment>
<sequence>MREETKGVIYMALDILESIKTNSSESDIKNFISIDSDIYSEVKEEIYQLLSGKNIEKISNNNKNRNEKEELIGLLPIVLIDKEKFPSNFDIIKLAEYSLSIKGLSKRKRSRNELIGIIVSELAEKEDKELDLFLKLWRKFMDESNNSLDKNKNTKINLTISSNLENTNNKETNFVDVWLEFFNNNKEK</sequence>
<keyword evidence="2" id="KW-1185">Reference proteome</keyword>
<organism evidence="1 2">
    <name type="scientific">Ureibacillus thermosphaericus</name>
    <dbReference type="NCBI Taxonomy" id="51173"/>
    <lineage>
        <taxon>Bacteria</taxon>
        <taxon>Bacillati</taxon>
        <taxon>Bacillota</taxon>
        <taxon>Bacilli</taxon>
        <taxon>Bacillales</taxon>
        <taxon>Caryophanaceae</taxon>
        <taxon>Ureibacillus</taxon>
    </lineage>
</organism>
<evidence type="ECO:0000313" key="1">
    <source>
        <dbReference type="EMBL" id="MBB5149305.1"/>
    </source>
</evidence>
<dbReference type="AlphaFoldDB" id="A0A840PLL3"/>
<accession>A0A840PLL3</accession>
<dbReference type="RefSeq" id="WP_168412455.1">
    <property type="nucleotide sequence ID" value="NZ_JAAXPW010000020.1"/>
</dbReference>
<reference evidence="1 2" key="1">
    <citation type="submission" date="2020-08" db="EMBL/GenBank/DDBJ databases">
        <title>Genomic Encyclopedia of Type Strains, Phase IV (KMG-IV): sequencing the most valuable type-strain genomes for metagenomic binning, comparative biology and taxonomic classification.</title>
        <authorList>
            <person name="Goeker M."/>
        </authorList>
    </citation>
    <scope>NUCLEOTIDE SEQUENCE [LARGE SCALE GENOMIC DNA]</scope>
    <source>
        <strain evidence="1 2">DSM 10633</strain>
    </source>
</reference>
<gene>
    <name evidence="1" type="ORF">HNR36_001695</name>
</gene>
<name>A0A840PLL3_URETH</name>
<dbReference type="EMBL" id="JACHGZ010000018">
    <property type="protein sequence ID" value="MBB5149305.1"/>
    <property type="molecule type" value="Genomic_DNA"/>
</dbReference>
<evidence type="ECO:0000313" key="2">
    <source>
        <dbReference type="Proteomes" id="UP000557217"/>
    </source>
</evidence>